<dbReference type="GO" id="GO:0000166">
    <property type="term" value="F:nucleotide binding"/>
    <property type="evidence" value="ECO:0007669"/>
    <property type="project" value="UniProtKB-KW"/>
</dbReference>
<feature type="binding site" evidence="9">
    <location>
        <position position="8"/>
    </location>
    <ligand>
        <name>a divalent metal cation</name>
        <dbReference type="ChEBI" id="CHEBI:60240"/>
    </ligand>
</feature>
<comment type="caution">
    <text evidence="11">The sequence shown here is derived from an EMBL/GenBank/DDBJ whole genome shotgun (WGS) entry which is preliminary data.</text>
</comment>
<evidence type="ECO:0000259" key="10">
    <source>
        <dbReference type="Pfam" id="PF01975"/>
    </source>
</evidence>
<dbReference type="PANTHER" id="PTHR30457:SF12">
    <property type="entry name" value="5'_3'-NUCLEOTIDASE SURE"/>
    <property type="match status" value="1"/>
</dbReference>
<proteinExistence type="inferred from homology"/>
<dbReference type="InterPro" id="IPR030048">
    <property type="entry name" value="SurE"/>
</dbReference>
<dbReference type="GO" id="GO:0008254">
    <property type="term" value="F:3'-nucleotidase activity"/>
    <property type="evidence" value="ECO:0007669"/>
    <property type="project" value="TreeGrafter"/>
</dbReference>
<dbReference type="AlphaFoldDB" id="A0A9X2CHL6"/>
<dbReference type="InterPro" id="IPR002828">
    <property type="entry name" value="SurE-like_Pase/nucleotidase"/>
</dbReference>
<dbReference type="SUPFAM" id="SSF64167">
    <property type="entry name" value="SurE-like"/>
    <property type="match status" value="1"/>
</dbReference>
<dbReference type="FunFam" id="3.40.1210.10:FF:000001">
    <property type="entry name" value="5'/3'-nucleotidase SurE"/>
    <property type="match status" value="1"/>
</dbReference>
<feature type="binding site" evidence="9">
    <location>
        <position position="39"/>
    </location>
    <ligand>
        <name>a divalent metal cation</name>
        <dbReference type="ChEBI" id="CHEBI:60240"/>
    </ligand>
</feature>
<evidence type="ECO:0000256" key="4">
    <source>
        <dbReference type="ARBA" id="ARBA00011062"/>
    </source>
</evidence>
<comment type="catalytic activity">
    <reaction evidence="1 9">
        <text>a ribonucleoside 5'-phosphate + H2O = a ribonucleoside + phosphate</text>
        <dbReference type="Rhea" id="RHEA:12484"/>
        <dbReference type="ChEBI" id="CHEBI:15377"/>
        <dbReference type="ChEBI" id="CHEBI:18254"/>
        <dbReference type="ChEBI" id="CHEBI:43474"/>
        <dbReference type="ChEBI" id="CHEBI:58043"/>
        <dbReference type="EC" id="3.1.3.5"/>
    </reaction>
</comment>
<dbReference type="NCBIfam" id="NF001490">
    <property type="entry name" value="PRK00346.1-4"/>
    <property type="match status" value="1"/>
</dbReference>
<keyword evidence="12" id="KW-1185">Reference proteome</keyword>
<evidence type="ECO:0000256" key="1">
    <source>
        <dbReference type="ARBA" id="ARBA00000815"/>
    </source>
</evidence>
<feature type="binding site" evidence="9">
    <location>
        <position position="9"/>
    </location>
    <ligand>
        <name>a divalent metal cation</name>
        <dbReference type="ChEBI" id="CHEBI:60240"/>
    </ligand>
</feature>
<evidence type="ECO:0000256" key="8">
    <source>
        <dbReference type="ARBA" id="ARBA00022801"/>
    </source>
</evidence>
<dbReference type="HAMAP" id="MF_00060">
    <property type="entry name" value="SurE"/>
    <property type="match status" value="1"/>
</dbReference>
<comment type="cofactor">
    <cofactor evidence="2">
        <name>Mg(2+)</name>
        <dbReference type="ChEBI" id="CHEBI:18420"/>
    </cofactor>
</comment>
<evidence type="ECO:0000256" key="7">
    <source>
        <dbReference type="ARBA" id="ARBA00022741"/>
    </source>
</evidence>
<evidence type="ECO:0000256" key="5">
    <source>
        <dbReference type="ARBA" id="ARBA00022490"/>
    </source>
</evidence>
<dbReference type="RefSeq" id="WP_248951223.1">
    <property type="nucleotide sequence ID" value="NZ_JAKILB010000012.1"/>
</dbReference>
<dbReference type="GO" id="GO:0004309">
    <property type="term" value="F:exopolyphosphatase activity"/>
    <property type="evidence" value="ECO:0007669"/>
    <property type="project" value="TreeGrafter"/>
</dbReference>
<evidence type="ECO:0000313" key="11">
    <source>
        <dbReference type="EMBL" id="MCL1140176.1"/>
    </source>
</evidence>
<evidence type="ECO:0000313" key="12">
    <source>
        <dbReference type="Proteomes" id="UP001139293"/>
    </source>
</evidence>
<dbReference type="NCBIfam" id="NF001489">
    <property type="entry name" value="PRK00346.1-3"/>
    <property type="match status" value="1"/>
</dbReference>
<dbReference type="GO" id="GO:0005737">
    <property type="term" value="C:cytoplasm"/>
    <property type="evidence" value="ECO:0007669"/>
    <property type="project" value="UniProtKB-SubCell"/>
</dbReference>
<dbReference type="Proteomes" id="UP001139293">
    <property type="component" value="Unassembled WGS sequence"/>
</dbReference>
<dbReference type="EC" id="3.1.3.5" evidence="9"/>
<accession>A0A9X2CHL6</accession>
<dbReference type="GO" id="GO:0008253">
    <property type="term" value="F:5'-nucleotidase activity"/>
    <property type="evidence" value="ECO:0007669"/>
    <property type="project" value="UniProtKB-UniRule"/>
</dbReference>
<dbReference type="PANTHER" id="PTHR30457">
    <property type="entry name" value="5'-NUCLEOTIDASE SURE"/>
    <property type="match status" value="1"/>
</dbReference>
<dbReference type="GO" id="GO:0046872">
    <property type="term" value="F:metal ion binding"/>
    <property type="evidence" value="ECO:0007669"/>
    <property type="project" value="UniProtKB-UniRule"/>
</dbReference>
<comment type="cofactor">
    <cofactor evidence="9">
        <name>a divalent metal cation</name>
        <dbReference type="ChEBI" id="CHEBI:60240"/>
    </cofactor>
    <text evidence="9">Binds 1 divalent metal cation per subunit.</text>
</comment>
<evidence type="ECO:0000256" key="9">
    <source>
        <dbReference type="HAMAP-Rule" id="MF_00060"/>
    </source>
</evidence>
<organism evidence="11 12">
    <name type="scientific">Shewanella pneumatophori</name>
    <dbReference type="NCBI Taxonomy" id="314092"/>
    <lineage>
        <taxon>Bacteria</taxon>
        <taxon>Pseudomonadati</taxon>
        <taxon>Pseudomonadota</taxon>
        <taxon>Gammaproteobacteria</taxon>
        <taxon>Alteromonadales</taxon>
        <taxon>Shewanellaceae</taxon>
        <taxon>Shewanella</taxon>
    </lineage>
</organism>
<protein>
    <recommendedName>
        <fullName evidence="9">5'-nucleotidase SurE</fullName>
        <ecNumber evidence="9">3.1.3.5</ecNumber>
    </recommendedName>
    <alternativeName>
        <fullName evidence="9">Nucleoside 5'-monophosphate phosphohydrolase</fullName>
    </alternativeName>
</protein>
<reference evidence="11" key="1">
    <citation type="submission" date="2022-01" db="EMBL/GenBank/DDBJ databases">
        <title>Whole genome-based taxonomy of the Shewanellaceae.</title>
        <authorList>
            <person name="Martin-Rodriguez A.J."/>
        </authorList>
    </citation>
    <scope>NUCLEOTIDE SEQUENCE</scope>
    <source>
        <strain evidence="11">KCTC 23973</strain>
    </source>
</reference>
<keyword evidence="5 9" id="KW-0963">Cytoplasm</keyword>
<keyword evidence="6 9" id="KW-0479">Metal-binding</keyword>
<gene>
    <name evidence="9 11" type="primary">surE</name>
    <name evidence="11" type="ORF">L2740_16635</name>
</gene>
<keyword evidence="8 9" id="KW-0378">Hydrolase</keyword>
<dbReference type="Gene3D" id="3.40.1210.10">
    <property type="entry name" value="Survival protein SurE-like phosphatase/nucleotidase"/>
    <property type="match status" value="1"/>
</dbReference>
<comment type="subcellular location">
    <subcellularLocation>
        <location evidence="3 9">Cytoplasm</location>
    </subcellularLocation>
</comment>
<keyword evidence="7 9" id="KW-0547">Nucleotide-binding</keyword>
<comment type="function">
    <text evidence="9">Nucleotidase that shows phosphatase activity on nucleoside 5'-monophosphates.</text>
</comment>
<sequence length="249" mass="26744">MKILISNDDGVNAEGIVALTRSLSSIAETLTVGPDRNCSGASNSLTLTNPLRLNRLDNGFISVSGTPTDCVHLAIRELYQDEPDMVVSGINAGANMGDDTLYSGTVAAAMEGRFLGFPAIAISLVGHELKHYDTAAHYALKIVKALQQKPIAQDKILNINVPDLPLAEIKGIKITRLGARHRAEGMVRTQDPAGREIFWLGPPGDEQDASEGTDFFAVANGYVSITPLTVDLTAFEKLNDLEDWLADID</sequence>
<evidence type="ECO:0000256" key="6">
    <source>
        <dbReference type="ARBA" id="ARBA00022723"/>
    </source>
</evidence>
<feature type="binding site" evidence="9">
    <location>
        <position position="91"/>
    </location>
    <ligand>
        <name>a divalent metal cation</name>
        <dbReference type="ChEBI" id="CHEBI:60240"/>
    </ligand>
</feature>
<evidence type="ECO:0000256" key="2">
    <source>
        <dbReference type="ARBA" id="ARBA00001946"/>
    </source>
</evidence>
<name>A0A9X2CHL6_9GAMM</name>
<feature type="domain" description="Survival protein SurE-like phosphatase/nucleotidase" evidence="10">
    <location>
        <begin position="3"/>
        <end position="182"/>
    </location>
</feature>
<dbReference type="Pfam" id="PF01975">
    <property type="entry name" value="SurE"/>
    <property type="match status" value="1"/>
</dbReference>
<dbReference type="NCBIfam" id="TIGR00087">
    <property type="entry name" value="surE"/>
    <property type="match status" value="1"/>
</dbReference>
<evidence type="ECO:0000256" key="3">
    <source>
        <dbReference type="ARBA" id="ARBA00004496"/>
    </source>
</evidence>
<dbReference type="InterPro" id="IPR036523">
    <property type="entry name" value="SurE-like_sf"/>
</dbReference>
<dbReference type="EMBL" id="JAKILB010000012">
    <property type="protein sequence ID" value="MCL1140176.1"/>
    <property type="molecule type" value="Genomic_DNA"/>
</dbReference>
<comment type="similarity">
    <text evidence="4 9">Belongs to the SurE nucleotidase family.</text>
</comment>